<gene>
    <name evidence="1" type="ordered locus">NRI_0110</name>
</gene>
<dbReference type="EMBL" id="CP001431">
    <property type="protein sequence ID" value="ACT69091.1"/>
    <property type="molecule type" value="Genomic_DNA"/>
</dbReference>
<reference evidence="1 2" key="1">
    <citation type="journal article" date="2009" name="Nucleic Acids Res.">
        <title>Analysis of complete genome sequence of Neorickettsia risticii: causative agent of Potomac horse fever.</title>
        <authorList>
            <person name="Lin M."/>
            <person name="Zhang C."/>
            <person name="Gibson K."/>
            <person name="Rikihisa Y."/>
        </authorList>
    </citation>
    <scope>NUCLEOTIDE SEQUENCE [LARGE SCALE GENOMIC DNA]</scope>
    <source>
        <strain evidence="1 2">Illinois</strain>
    </source>
</reference>
<accession>C6V3Z1</accession>
<evidence type="ECO:0000313" key="1">
    <source>
        <dbReference type="EMBL" id="ACT69091.1"/>
    </source>
</evidence>
<proteinExistence type="predicted"/>
<keyword evidence="2" id="KW-1185">Reference proteome</keyword>
<evidence type="ECO:0000313" key="2">
    <source>
        <dbReference type="Proteomes" id="UP000001627"/>
    </source>
</evidence>
<dbReference type="Proteomes" id="UP000001627">
    <property type="component" value="Chromosome"/>
</dbReference>
<dbReference type="AlphaFoldDB" id="C6V3Z1"/>
<dbReference type="KEGG" id="nri:NRI_0110"/>
<organism evidence="1 2">
    <name type="scientific">Neorickettsia risticii (strain Illinois)</name>
    <dbReference type="NCBI Taxonomy" id="434131"/>
    <lineage>
        <taxon>Bacteria</taxon>
        <taxon>Pseudomonadati</taxon>
        <taxon>Pseudomonadota</taxon>
        <taxon>Alphaproteobacteria</taxon>
        <taxon>Rickettsiales</taxon>
        <taxon>Anaplasmataceae</taxon>
        <taxon>Neorickettsia</taxon>
    </lineage>
</organism>
<name>C6V3Z1_NEORI</name>
<protein>
    <submittedName>
        <fullName evidence="1">Uncharacterized protein</fullName>
    </submittedName>
</protein>
<dbReference type="HOGENOM" id="CLU_2618390_0_0_5"/>
<sequence>MFVPEIVGIVIAVGVFLGLLIGLGQAADHAFCAEFFSSLEESRKKSRTQHAVPSLSLWLSGSHPDVQRATEEGIFSPD</sequence>